<sequence length="63" mass="6989">MDYLEHGRTFPSRRANADPDQNLVIASILLGRCTYFTSPRRAPSTGSDHCSGRARRHHLPPGA</sequence>
<organism evidence="2 3">
    <name type="scientific">Nostocoides australiense Ben110</name>
    <dbReference type="NCBI Taxonomy" id="1193182"/>
    <lineage>
        <taxon>Bacteria</taxon>
        <taxon>Bacillati</taxon>
        <taxon>Actinomycetota</taxon>
        <taxon>Actinomycetes</taxon>
        <taxon>Micrococcales</taxon>
        <taxon>Intrasporangiaceae</taxon>
        <taxon>Nostocoides</taxon>
    </lineage>
</organism>
<name>W6JWX1_9MICO</name>
<evidence type="ECO:0000313" key="2">
    <source>
        <dbReference type="EMBL" id="CCH74068.1"/>
    </source>
</evidence>
<keyword evidence="3" id="KW-1185">Reference proteome</keyword>
<proteinExistence type="predicted"/>
<dbReference type="EMBL" id="CAJA01000311">
    <property type="protein sequence ID" value="CCH74068.1"/>
    <property type="molecule type" value="Genomic_DNA"/>
</dbReference>
<reference evidence="2 3" key="1">
    <citation type="journal article" date="2013" name="ISME J.">
        <title>A metabolic model for members of the genus Tetrasphaera involved in enhanced biological phosphorus removal.</title>
        <authorList>
            <person name="Kristiansen R."/>
            <person name="Nguyen H.T.T."/>
            <person name="Saunders A.M."/>
            <person name="Nielsen J.L."/>
            <person name="Wimmer R."/>
            <person name="Le V.Q."/>
            <person name="McIlroy S.J."/>
            <person name="Petrovski S."/>
            <person name="Seviour R.J."/>
            <person name="Calteau A."/>
            <person name="Nielsen K.L."/>
            <person name="Nielsen P.H."/>
        </authorList>
    </citation>
    <scope>NUCLEOTIDE SEQUENCE [LARGE SCALE GENOMIC DNA]</scope>
    <source>
        <strain evidence="2 3">Ben110</strain>
    </source>
</reference>
<dbReference type="Proteomes" id="UP000035763">
    <property type="component" value="Unassembled WGS sequence"/>
</dbReference>
<dbReference type="AlphaFoldDB" id="W6JWX1"/>
<protein>
    <submittedName>
        <fullName evidence="2">Uncharacterized protein</fullName>
    </submittedName>
</protein>
<feature type="region of interest" description="Disordered" evidence="1">
    <location>
        <begin position="39"/>
        <end position="63"/>
    </location>
</feature>
<evidence type="ECO:0000313" key="3">
    <source>
        <dbReference type="Proteomes" id="UP000035763"/>
    </source>
</evidence>
<evidence type="ECO:0000256" key="1">
    <source>
        <dbReference type="SAM" id="MobiDB-lite"/>
    </source>
</evidence>
<accession>W6JWX1</accession>
<feature type="compositionally biased region" description="Basic residues" evidence="1">
    <location>
        <begin position="52"/>
        <end position="63"/>
    </location>
</feature>
<gene>
    <name evidence="2" type="ORF">BN11_3790002</name>
</gene>
<comment type="caution">
    <text evidence="2">The sequence shown here is derived from an EMBL/GenBank/DDBJ whole genome shotgun (WGS) entry which is preliminary data.</text>
</comment>